<evidence type="ECO:0000313" key="2">
    <source>
        <dbReference type="EMBL" id="PZR78510.1"/>
    </source>
</evidence>
<reference evidence="1 4" key="3">
    <citation type="submission" date="2020-10" db="EMBL/GenBank/DDBJ databases">
        <title>Ca. Dormibacterota MAGs.</title>
        <authorList>
            <person name="Montgomery K."/>
        </authorList>
    </citation>
    <scope>NUCLEOTIDE SEQUENCE [LARGE SCALE GENOMIC DNA]</scope>
    <source>
        <strain evidence="1">SC8812_S17_18</strain>
    </source>
</reference>
<organism evidence="2 3">
    <name type="scientific">Candidatus Aeolococcus gillhamiae</name>
    <dbReference type="NCBI Taxonomy" id="3127015"/>
    <lineage>
        <taxon>Bacteria</taxon>
        <taxon>Bacillati</taxon>
        <taxon>Candidatus Dormiibacterota</taxon>
        <taxon>Candidatus Dormibacteria</taxon>
        <taxon>Candidatus Aeolococcales</taxon>
        <taxon>Candidatus Aeolococcaceae</taxon>
        <taxon>Candidatus Aeolococcus</taxon>
    </lineage>
</organism>
<evidence type="ECO:0000313" key="3">
    <source>
        <dbReference type="Proteomes" id="UP000248724"/>
    </source>
</evidence>
<evidence type="ECO:0000313" key="1">
    <source>
        <dbReference type="EMBL" id="MBJ7595457.1"/>
    </source>
</evidence>
<proteinExistence type="predicted"/>
<evidence type="ECO:0008006" key="5">
    <source>
        <dbReference type="Google" id="ProtNLM"/>
    </source>
</evidence>
<evidence type="ECO:0000313" key="4">
    <source>
        <dbReference type="Proteomes" id="UP000606991"/>
    </source>
</evidence>
<dbReference type="AlphaFoldDB" id="A0A2W5Z076"/>
<dbReference type="Proteomes" id="UP000248724">
    <property type="component" value="Unassembled WGS sequence"/>
</dbReference>
<dbReference type="EMBL" id="QHBU01000256">
    <property type="protein sequence ID" value="PZR78510.1"/>
    <property type="molecule type" value="Genomic_DNA"/>
</dbReference>
<dbReference type="RefSeq" id="WP_337312588.1">
    <property type="nucleotide sequence ID" value="NZ_JAEKNS010000119.1"/>
</dbReference>
<protein>
    <recommendedName>
        <fullName evidence="5">ParB/Sulfiredoxin domain-containing protein</fullName>
    </recommendedName>
</protein>
<reference evidence="2 3" key="1">
    <citation type="journal article" date="2017" name="Nature">
        <title>Atmospheric trace gases support primary production in Antarctic desert surface soil.</title>
        <authorList>
            <person name="Ji M."/>
            <person name="Greening C."/>
            <person name="Vanwonterghem I."/>
            <person name="Carere C.R."/>
            <person name="Bay S.K."/>
            <person name="Steen J.A."/>
            <person name="Montgomery K."/>
            <person name="Lines T."/>
            <person name="Beardall J."/>
            <person name="van Dorst J."/>
            <person name="Snape I."/>
            <person name="Stott M.B."/>
            <person name="Hugenholtz P."/>
            <person name="Ferrari B.C."/>
        </authorList>
    </citation>
    <scope>NUCLEOTIDE SEQUENCE [LARGE SCALE GENOMIC DNA]</scope>
    <source>
        <strain evidence="2">RRmetagenome_bin12</strain>
    </source>
</reference>
<reference evidence="2" key="2">
    <citation type="submission" date="2018-05" db="EMBL/GenBank/DDBJ databases">
        <authorList>
            <person name="Ferrari B."/>
        </authorList>
    </citation>
    <scope>NUCLEOTIDE SEQUENCE</scope>
    <source>
        <strain evidence="2">RRmetagenome_bin12</strain>
    </source>
</reference>
<accession>A0A2W5Z076</accession>
<comment type="caution">
    <text evidence="2">The sequence shown here is derived from an EMBL/GenBank/DDBJ whole genome shotgun (WGS) entry which is preliminary data.</text>
</comment>
<dbReference type="EMBL" id="JAEKNS010000119">
    <property type="protein sequence ID" value="MBJ7595457.1"/>
    <property type="molecule type" value="Genomic_DNA"/>
</dbReference>
<dbReference type="Proteomes" id="UP000606991">
    <property type="component" value="Unassembled WGS sequence"/>
</dbReference>
<name>A0A2W5Z076_9BACT</name>
<accession>A0A934K1B6</accession>
<sequence length="139" mass="15430">MSPKSKELWDREPAAHDFEAAADYLSLLFDTAAVRAVVRRLRTASPTTKKAKDLLRASGLPLLPADDGEMNKDLKKVKKGEKLSPVLLVRGGLYHDRMLTVADGYHRICASYHINEDEDIPCRIADLPPPPAAAVRRRS</sequence>
<gene>
    <name evidence="2" type="ORF">DLM65_12705</name>
    <name evidence="1" type="ORF">JF886_11485</name>
</gene>